<dbReference type="Pfam" id="PF03413">
    <property type="entry name" value="PepSY"/>
    <property type="match status" value="2"/>
</dbReference>
<dbReference type="Proteomes" id="UP001291653">
    <property type="component" value="Unassembled WGS sequence"/>
</dbReference>
<gene>
    <name evidence="4" type="ORF">SYYSPA8_10475</name>
</gene>
<feature type="region of interest" description="Disordered" evidence="1">
    <location>
        <begin position="160"/>
        <end position="179"/>
    </location>
</feature>
<keyword evidence="5" id="KW-1185">Reference proteome</keyword>
<sequence length="179" mass="18506">MKRKLIIATAVAALLTGGAVTAVTAAADDKPSKISSSTAVSTALKEQSGVVESVSLDDGAWEVEIADAKGASGADGADDADREVRVDAESGKVLGAERDDADDDDRDDRDDRDDVPVRDAKVDAKQAGAAAVDFRAGTVTDIEFDDGHWEVEIHAKDGAEHEVRVDAVTGKASASPSDD</sequence>
<dbReference type="Gene3D" id="3.10.450.40">
    <property type="match status" value="2"/>
</dbReference>
<reference evidence="4 5" key="1">
    <citation type="submission" date="2022-10" db="EMBL/GenBank/DDBJ databases">
        <title>Draft genome sequence of Streptomyces sp. YSPA8.</title>
        <authorList>
            <person name="Moriuchi R."/>
            <person name="Dohra H."/>
            <person name="Yamamura H."/>
            <person name="Kodani S."/>
        </authorList>
    </citation>
    <scope>NUCLEOTIDE SEQUENCE [LARGE SCALE GENOMIC DNA]</scope>
    <source>
        <strain evidence="4 5">YSPA8</strain>
    </source>
</reference>
<dbReference type="RefSeq" id="WP_323446773.1">
    <property type="nucleotide sequence ID" value="NZ_BSBI01000003.1"/>
</dbReference>
<evidence type="ECO:0000313" key="5">
    <source>
        <dbReference type="Proteomes" id="UP001291653"/>
    </source>
</evidence>
<dbReference type="EMBL" id="BSBI01000003">
    <property type="protein sequence ID" value="GLF94714.1"/>
    <property type="molecule type" value="Genomic_DNA"/>
</dbReference>
<feature type="compositionally biased region" description="Polar residues" evidence="1">
    <location>
        <begin position="33"/>
        <end position="45"/>
    </location>
</feature>
<feature type="region of interest" description="Disordered" evidence="1">
    <location>
        <begin position="27"/>
        <end position="51"/>
    </location>
</feature>
<evidence type="ECO:0000259" key="3">
    <source>
        <dbReference type="Pfam" id="PF03413"/>
    </source>
</evidence>
<keyword evidence="2" id="KW-0732">Signal</keyword>
<evidence type="ECO:0000256" key="1">
    <source>
        <dbReference type="SAM" id="MobiDB-lite"/>
    </source>
</evidence>
<evidence type="ECO:0000256" key="2">
    <source>
        <dbReference type="SAM" id="SignalP"/>
    </source>
</evidence>
<feature type="signal peptide" evidence="2">
    <location>
        <begin position="1"/>
        <end position="22"/>
    </location>
</feature>
<dbReference type="InterPro" id="IPR025711">
    <property type="entry name" value="PepSY"/>
</dbReference>
<evidence type="ECO:0000313" key="4">
    <source>
        <dbReference type="EMBL" id="GLF94714.1"/>
    </source>
</evidence>
<feature type="compositionally biased region" description="Acidic residues" evidence="1">
    <location>
        <begin position="99"/>
        <end position="111"/>
    </location>
</feature>
<organism evidence="4 5">
    <name type="scientific">Streptomyces yaizuensis</name>
    <dbReference type="NCBI Taxonomy" id="2989713"/>
    <lineage>
        <taxon>Bacteria</taxon>
        <taxon>Bacillati</taxon>
        <taxon>Actinomycetota</taxon>
        <taxon>Actinomycetes</taxon>
        <taxon>Kitasatosporales</taxon>
        <taxon>Streptomycetaceae</taxon>
        <taxon>Streptomyces</taxon>
    </lineage>
</organism>
<feature type="domain" description="PepSY" evidence="3">
    <location>
        <begin position="33"/>
        <end position="97"/>
    </location>
</feature>
<feature type="chain" id="PRO_5046103664" evidence="2">
    <location>
        <begin position="23"/>
        <end position="179"/>
    </location>
</feature>
<comment type="caution">
    <text evidence="4">The sequence shown here is derived from an EMBL/GenBank/DDBJ whole genome shotgun (WGS) entry which is preliminary data.</text>
</comment>
<feature type="compositionally biased region" description="Basic and acidic residues" evidence="1">
    <location>
        <begin position="82"/>
        <end position="98"/>
    </location>
</feature>
<proteinExistence type="predicted"/>
<accession>A0ABQ5NWI4</accession>
<feature type="compositionally biased region" description="Basic and acidic residues" evidence="1">
    <location>
        <begin position="112"/>
        <end position="124"/>
    </location>
</feature>
<feature type="domain" description="PepSY" evidence="3">
    <location>
        <begin position="122"/>
        <end position="171"/>
    </location>
</feature>
<protein>
    <submittedName>
        <fullName evidence="4">PepSY domain-containing protein</fullName>
    </submittedName>
</protein>
<feature type="region of interest" description="Disordered" evidence="1">
    <location>
        <begin position="67"/>
        <end position="124"/>
    </location>
</feature>
<name>A0ABQ5NWI4_9ACTN</name>